<proteinExistence type="predicted"/>
<organism evidence="1 2">
    <name type="scientific">Streptomyces meridianus</name>
    <dbReference type="NCBI Taxonomy" id="2938945"/>
    <lineage>
        <taxon>Bacteria</taxon>
        <taxon>Bacillati</taxon>
        <taxon>Actinomycetota</taxon>
        <taxon>Actinomycetes</taxon>
        <taxon>Kitasatosporales</taxon>
        <taxon>Streptomycetaceae</taxon>
        <taxon>Streptomyces</taxon>
    </lineage>
</organism>
<sequence>MGWIDAILREDLRAPRKQKHTVERIVQRLAKEHDFDQASYSSVRNYVRPHDQLLTRQPRGSA</sequence>
<comment type="caution">
    <text evidence="1">The sequence shown here is derived from an EMBL/GenBank/DDBJ whole genome shotgun (WGS) entry which is preliminary data.</text>
</comment>
<name>A0ABT0XEC8_9ACTN</name>
<dbReference type="EMBL" id="JAMQGM010000051">
    <property type="protein sequence ID" value="MCM2580127.1"/>
    <property type="molecule type" value="Genomic_DNA"/>
</dbReference>
<accession>A0ABT0XEC8</accession>
<keyword evidence="2" id="KW-1185">Reference proteome</keyword>
<gene>
    <name evidence="1" type="ORF">M1E25_22725</name>
</gene>
<dbReference type="RefSeq" id="WP_251418669.1">
    <property type="nucleotide sequence ID" value="NZ_JAMQGM010000051.1"/>
</dbReference>
<evidence type="ECO:0008006" key="3">
    <source>
        <dbReference type="Google" id="ProtNLM"/>
    </source>
</evidence>
<protein>
    <recommendedName>
        <fullName evidence="3">Transposase</fullName>
    </recommendedName>
</protein>
<dbReference type="Proteomes" id="UP001167160">
    <property type="component" value="Unassembled WGS sequence"/>
</dbReference>
<evidence type="ECO:0000313" key="1">
    <source>
        <dbReference type="EMBL" id="MCM2580127.1"/>
    </source>
</evidence>
<evidence type="ECO:0000313" key="2">
    <source>
        <dbReference type="Proteomes" id="UP001167160"/>
    </source>
</evidence>
<reference evidence="1" key="1">
    <citation type="journal article" date="2023" name="Int. J. Syst. Evol. Microbiol.">
        <title>Streptomyces meridianus sp. nov. isolated from brackish water of the Tagus estuary in Alcochete, Portugal.</title>
        <authorList>
            <person name="Santos J.D.N."/>
            <person name="Klimek D."/>
            <person name="Calusinska M."/>
            <person name="Lobo Da Cunha A."/>
            <person name="Catita J."/>
            <person name="Goncalves H."/>
            <person name="Gonzalez I."/>
            <person name="Reyes F."/>
            <person name="Lage O.M."/>
        </authorList>
    </citation>
    <scope>NUCLEOTIDE SEQUENCE</scope>
    <source>
        <strain evidence="1">MTZ3.1</strain>
    </source>
</reference>